<gene>
    <name evidence="2" type="ORF">PXEA_LOCUS2836</name>
</gene>
<organism evidence="2 3">
    <name type="scientific">Protopolystoma xenopodis</name>
    <dbReference type="NCBI Taxonomy" id="117903"/>
    <lineage>
        <taxon>Eukaryota</taxon>
        <taxon>Metazoa</taxon>
        <taxon>Spiralia</taxon>
        <taxon>Lophotrochozoa</taxon>
        <taxon>Platyhelminthes</taxon>
        <taxon>Monogenea</taxon>
        <taxon>Polyopisthocotylea</taxon>
        <taxon>Polystomatidea</taxon>
        <taxon>Polystomatidae</taxon>
        <taxon>Protopolystoma</taxon>
    </lineage>
</organism>
<evidence type="ECO:0000256" key="1">
    <source>
        <dbReference type="SAM" id="MobiDB-lite"/>
    </source>
</evidence>
<feature type="region of interest" description="Disordered" evidence="1">
    <location>
        <begin position="286"/>
        <end position="305"/>
    </location>
</feature>
<dbReference type="Proteomes" id="UP000784294">
    <property type="component" value="Unassembled WGS sequence"/>
</dbReference>
<evidence type="ECO:0000313" key="3">
    <source>
        <dbReference type="Proteomes" id="UP000784294"/>
    </source>
</evidence>
<sequence>MADRHLAPLAEAGITHVGPVMHPNGKYYIYSNRSFTHDPPQSIDDFEVGEKTGVNGEVEKYFHFDATHSNNVSAPLKSLVDRVGGSSLKLNYSPKYTSQNNIPLLFSEFGEGSGDEQNPLLQPISVNGNRDAISDDVAVGSGIESECQMITDSVPQGLLARLTAWVASLRNSKNGPVTAPASGKTASMHPLPQRLIRPTEQSDSLLSCIDGANGETHTCDIQNSAGERNVALERQYIAGKDPLSLKRRTFWGREFHDFDSFRNISGDYGSGAGGHYVPINVSELMPEPALPSPQKTANRTSQSVESGSEIEIALFYERA</sequence>
<accession>A0A3S4ZQG4</accession>
<evidence type="ECO:0000313" key="2">
    <source>
        <dbReference type="EMBL" id="VEL09396.1"/>
    </source>
</evidence>
<proteinExistence type="predicted"/>
<dbReference type="AlphaFoldDB" id="A0A3S4ZQG4"/>
<keyword evidence="3" id="KW-1185">Reference proteome</keyword>
<protein>
    <submittedName>
        <fullName evidence="2">Uncharacterized protein</fullName>
    </submittedName>
</protein>
<dbReference type="EMBL" id="CAAALY010006233">
    <property type="protein sequence ID" value="VEL09396.1"/>
    <property type="molecule type" value="Genomic_DNA"/>
</dbReference>
<name>A0A3S4ZQG4_9PLAT</name>
<comment type="caution">
    <text evidence="2">The sequence shown here is derived from an EMBL/GenBank/DDBJ whole genome shotgun (WGS) entry which is preliminary data.</text>
</comment>
<reference evidence="2" key="1">
    <citation type="submission" date="2018-11" db="EMBL/GenBank/DDBJ databases">
        <authorList>
            <consortium name="Pathogen Informatics"/>
        </authorList>
    </citation>
    <scope>NUCLEOTIDE SEQUENCE</scope>
</reference>
<feature type="compositionally biased region" description="Polar residues" evidence="1">
    <location>
        <begin position="293"/>
        <end position="305"/>
    </location>
</feature>